<evidence type="ECO:0000313" key="2">
    <source>
        <dbReference type="Proteomes" id="UP001175226"/>
    </source>
</evidence>
<evidence type="ECO:0000313" key="1">
    <source>
        <dbReference type="EMBL" id="KAK0448790.1"/>
    </source>
</evidence>
<gene>
    <name evidence="1" type="ORF">EV421DRAFT_2032949</name>
</gene>
<reference evidence="1" key="1">
    <citation type="submission" date="2023-06" db="EMBL/GenBank/DDBJ databases">
        <authorList>
            <consortium name="Lawrence Berkeley National Laboratory"/>
            <person name="Ahrendt S."/>
            <person name="Sahu N."/>
            <person name="Indic B."/>
            <person name="Wong-Bajracharya J."/>
            <person name="Merenyi Z."/>
            <person name="Ke H.-M."/>
            <person name="Monk M."/>
            <person name="Kocsube S."/>
            <person name="Drula E."/>
            <person name="Lipzen A."/>
            <person name="Balint B."/>
            <person name="Henrissat B."/>
            <person name="Andreopoulos B."/>
            <person name="Martin F.M."/>
            <person name="Harder C.B."/>
            <person name="Rigling D."/>
            <person name="Ford K.L."/>
            <person name="Foster G.D."/>
            <person name="Pangilinan J."/>
            <person name="Papanicolaou A."/>
            <person name="Barry K."/>
            <person name="LaButti K."/>
            <person name="Viragh M."/>
            <person name="Koriabine M."/>
            <person name="Yan M."/>
            <person name="Riley R."/>
            <person name="Champramary S."/>
            <person name="Plett K.L."/>
            <person name="Tsai I.J."/>
            <person name="Slot J."/>
            <person name="Sipos G."/>
            <person name="Plett J."/>
            <person name="Nagy L.G."/>
            <person name="Grigoriev I.V."/>
        </authorList>
    </citation>
    <scope>NUCLEOTIDE SEQUENCE</scope>
    <source>
        <strain evidence="1">FPL87.14</strain>
    </source>
</reference>
<sequence>MLLRTMLHLLPRTLVGNYPLFSALPLPGPDYLAIRAAFCRIAHMSGAAEYEEKVLPEEEEIRVRVESMGHLGSSMGIVSRYMAAAIRG</sequence>
<protein>
    <submittedName>
        <fullName evidence="1">Uncharacterized protein</fullName>
    </submittedName>
</protein>
<dbReference type="Proteomes" id="UP001175226">
    <property type="component" value="Unassembled WGS sequence"/>
</dbReference>
<comment type="caution">
    <text evidence="1">The sequence shown here is derived from an EMBL/GenBank/DDBJ whole genome shotgun (WGS) entry which is preliminary data.</text>
</comment>
<name>A0AA39MWV3_9AGAR</name>
<proteinExistence type="predicted"/>
<organism evidence="1 2">
    <name type="scientific">Armillaria borealis</name>
    <dbReference type="NCBI Taxonomy" id="47425"/>
    <lineage>
        <taxon>Eukaryota</taxon>
        <taxon>Fungi</taxon>
        <taxon>Dikarya</taxon>
        <taxon>Basidiomycota</taxon>
        <taxon>Agaricomycotina</taxon>
        <taxon>Agaricomycetes</taxon>
        <taxon>Agaricomycetidae</taxon>
        <taxon>Agaricales</taxon>
        <taxon>Marasmiineae</taxon>
        <taxon>Physalacriaceae</taxon>
        <taxon>Armillaria</taxon>
    </lineage>
</organism>
<accession>A0AA39MWV3</accession>
<keyword evidence="2" id="KW-1185">Reference proteome</keyword>
<dbReference type="AlphaFoldDB" id="A0AA39MWV3"/>
<dbReference type="EMBL" id="JAUEPT010000009">
    <property type="protein sequence ID" value="KAK0448790.1"/>
    <property type="molecule type" value="Genomic_DNA"/>
</dbReference>